<proteinExistence type="predicted"/>
<name>A0A9D6QV90_9BACT</name>
<protein>
    <submittedName>
        <fullName evidence="1">Uncharacterized protein</fullName>
    </submittedName>
</protein>
<comment type="caution">
    <text evidence="1">The sequence shown here is derived from an EMBL/GenBank/DDBJ whole genome shotgun (WGS) entry which is preliminary data.</text>
</comment>
<organism evidence="1 2">
    <name type="scientific">Candidatus Sungiibacteriota bacterium</name>
    <dbReference type="NCBI Taxonomy" id="2750080"/>
    <lineage>
        <taxon>Bacteria</taxon>
        <taxon>Candidatus Sungiibacteriota</taxon>
    </lineage>
</organism>
<reference evidence="1" key="1">
    <citation type="submission" date="2020-07" db="EMBL/GenBank/DDBJ databases">
        <title>Huge and variable diversity of episymbiotic CPR bacteria and DPANN archaea in groundwater ecosystems.</title>
        <authorList>
            <person name="He C.Y."/>
            <person name="Keren R."/>
            <person name="Whittaker M."/>
            <person name="Farag I.F."/>
            <person name="Doudna J."/>
            <person name="Cate J.H.D."/>
            <person name="Banfield J.F."/>
        </authorList>
    </citation>
    <scope>NUCLEOTIDE SEQUENCE</scope>
    <source>
        <strain evidence="1">NC_groundwater_972_Pr1_S-0.2um_49_27</strain>
    </source>
</reference>
<sequence>MATRCQALLLLALDPRERGWQKVGSDFLVRVIAGRGDIWFRHIPADRESRAHFLENTFSQLCLLRHEEHQEVLTAESVSVWRCYYCRPPVITVLKKAGEGERLLGETGLKEFARECESRFAPAGR</sequence>
<dbReference type="AlphaFoldDB" id="A0A9D6QV90"/>
<dbReference type="EMBL" id="JACQCQ010000002">
    <property type="protein sequence ID" value="MBI3627160.1"/>
    <property type="molecule type" value="Genomic_DNA"/>
</dbReference>
<accession>A0A9D6QV90</accession>
<evidence type="ECO:0000313" key="1">
    <source>
        <dbReference type="EMBL" id="MBI3627160.1"/>
    </source>
</evidence>
<gene>
    <name evidence="1" type="ORF">HY220_00200</name>
</gene>
<dbReference type="Proteomes" id="UP000808388">
    <property type="component" value="Unassembled WGS sequence"/>
</dbReference>
<evidence type="ECO:0000313" key="2">
    <source>
        <dbReference type="Proteomes" id="UP000808388"/>
    </source>
</evidence>